<dbReference type="Proteomes" id="UP000194873">
    <property type="component" value="Unassembled WGS sequence"/>
</dbReference>
<proteinExistence type="predicted"/>
<dbReference type="OrthoDB" id="174931at2"/>
<dbReference type="Gene3D" id="1.25.40.10">
    <property type="entry name" value="Tetratricopeptide repeat domain"/>
    <property type="match status" value="4"/>
</dbReference>
<dbReference type="Pfam" id="PF13432">
    <property type="entry name" value="TPR_16"/>
    <property type="match status" value="2"/>
</dbReference>
<dbReference type="PROSITE" id="PS50005">
    <property type="entry name" value="TPR"/>
    <property type="match status" value="1"/>
</dbReference>
<dbReference type="InterPro" id="IPR019734">
    <property type="entry name" value="TPR_rpt"/>
</dbReference>
<protein>
    <submittedName>
        <fullName evidence="5">DUF5107 domain-containing protein</fullName>
    </submittedName>
</protein>
<dbReference type="Pfam" id="PF17128">
    <property type="entry name" value="DUF5107"/>
    <property type="match status" value="1"/>
</dbReference>
<dbReference type="RefSeq" id="WP_086595784.1">
    <property type="nucleotide sequence ID" value="NZ_MTSE01000012.1"/>
</dbReference>
<comment type="caution">
    <text evidence="5">The sequence shown here is derived from an EMBL/GenBank/DDBJ whole genome shotgun (WGS) entry which is preliminary data.</text>
</comment>
<evidence type="ECO:0000256" key="2">
    <source>
        <dbReference type="ARBA" id="ARBA00022803"/>
    </source>
</evidence>
<sequence length="1124" mass="127285">MDHSLASTVKVWQETVTIPTYGIGKPDKNPMFFEKRVYQGSSGVVYPHPVVDKIYDEKTDQQYIGLFLENKYLKIMILPELGGRVQMAYDKLKQRHFIYYNQVIKPALVGLTGPWISGGIEFNWPQHHRPSTFEPVDFRLEEHADGSKTVWINELERMFRTKGLTGFTLYPDRAYLEVKAQLYNRTPLPQTFLWWANPAVRVNDDYQSVFPPDVNAVFDHGKRDVSTFPIATGTYYKVDYSPGTDISRYKNIPVPTSYMAINSEYDFVGGYEHDTQAGLLHVADHHVSPGKKQWTWGHSDFGRAWDRNLTDEDGPYIELMTGMFTDNQPDFSWLMPYEEKSFTQYFLPYQALGIVKNASKDVLAGVEITGNEALVKAYVTSAQPARQIRLAVGGETVLQETRDLAPEQVYEQRVAVAAGTLEAQLLLTICDADGLELLRYEPATNKQNEMPQPAKPAFEPQDVENNEQLFLTAQHLEQYRHATYSPVPYYEEALRRDPQDARSNNALGAWYLRRGQFARSEPYFRRAIDTLTQRNPNPYDSEPYYNLGLSLKYLGRPAEAYNAFFKATWSSAWQDSAYFSVAQLDVSRGHYALALKHISWSLDRNARNSKAYVVKAAAQRLLSRPEEALATCAEALRRDGFNLGVLFEQVLAYRAMHQLELGAQSLAQLQALARGEANTYIEYALDYGAMSRYAEGIELLTLAAQGAAPDPLVHYHWAYLCQQAGDSVQAVAHAHQGALTPAALYFPNRLEDMAALEFVASLNPADAHAPYLLGNLWYDKRQYDEAIAQWELAAERDPAFPTVFRNLGIAYFNKRAEHERALACFEKAFALNPTDARVLLELDQLYKRLNREPAERLAFLEAHLPLVEFRDDLYLERVALYNQLEQPARAYELLMARQFHPWEGGEGKVSGQYLLSLVELAKADLQAGRAANAVARLEQAHAPSYPHTLGEGKLYGAQENDIFYWLGWAYQQLNQPEQAQQAWQRASAGNSEPAAAMFYNDQQPDKILYQGLAWGKLGHTAQAQHIFRNLLHYGEQHLNDAVKLDYFAVSLPDLLIFEDDLSQRNARHCRYLIGLGHLGLGQWAEAIRSFTAVLQADTMHAGAHIHCKLAEASATLMPSTNAAS</sequence>
<evidence type="ECO:0000256" key="3">
    <source>
        <dbReference type="PROSITE-ProRule" id="PRU00339"/>
    </source>
</evidence>
<gene>
    <name evidence="5" type="ORF">BXP70_19490</name>
</gene>
<feature type="domain" description="DUF5107" evidence="4">
    <location>
        <begin position="45"/>
        <end position="347"/>
    </location>
</feature>
<feature type="repeat" description="TPR" evidence="3">
    <location>
        <begin position="767"/>
        <end position="800"/>
    </location>
</feature>
<reference evidence="5 6" key="1">
    <citation type="submission" date="2017-01" db="EMBL/GenBank/DDBJ databases">
        <title>A new Hymenobacter.</title>
        <authorList>
            <person name="Liang Y."/>
            <person name="Feng F."/>
        </authorList>
    </citation>
    <scope>NUCLEOTIDE SEQUENCE [LARGE SCALE GENOMIC DNA]</scope>
    <source>
        <strain evidence="5">MIMBbqt21</strain>
    </source>
</reference>
<keyword evidence="6" id="KW-1185">Reference proteome</keyword>
<dbReference type="InterPro" id="IPR051685">
    <property type="entry name" value="Ycf3/AcsC/BcsC/TPR_MFPF"/>
</dbReference>
<dbReference type="AlphaFoldDB" id="A0A243W9G4"/>
<dbReference type="InterPro" id="IPR033396">
    <property type="entry name" value="DUF5107"/>
</dbReference>
<evidence type="ECO:0000313" key="5">
    <source>
        <dbReference type="EMBL" id="OUJ72173.1"/>
    </source>
</evidence>
<name>A0A243W9G4_9BACT</name>
<evidence type="ECO:0000313" key="6">
    <source>
        <dbReference type="Proteomes" id="UP000194873"/>
    </source>
</evidence>
<dbReference type="PANTHER" id="PTHR44943">
    <property type="entry name" value="CELLULOSE SYNTHASE OPERON PROTEIN C"/>
    <property type="match status" value="1"/>
</dbReference>
<dbReference type="SMART" id="SM00028">
    <property type="entry name" value="TPR"/>
    <property type="match status" value="7"/>
</dbReference>
<organism evidence="5 6">
    <name type="scientific">Hymenobacter crusticola</name>
    <dbReference type="NCBI Taxonomy" id="1770526"/>
    <lineage>
        <taxon>Bacteria</taxon>
        <taxon>Pseudomonadati</taxon>
        <taxon>Bacteroidota</taxon>
        <taxon>Cytophagia</taxon>
        <taxon>Cytophagales</taxon>
        <taxon>Hymenobacteraceae</taxon>
        <taxon>Hymenobacter</taxon>
    </lineage>
</organism>
<dbReference type="Pfam" id="PF13414">
    <property type="entry name" value="TPR_11"/>
    <property type="match status" value="1"/>
</dbReference>
<dbReference type="SUPFAM" id="SSF48452">
    <property type="entry name" value="TPR-like"/>
    <property type="match status" value="2"/>
</dbReference>
<dbReference type="InterPro" id="IPR011990">
    <property type="entry name" value="TPR-like_helical_dom_sf"/>
</dbReference>
<keyword evidence="2 3" id="KW-0802">TPR repeat</keyword>
<evidence type="ECO:0000256" key="1">
    <source>
        <dbReference type="ARBA" id="ARBA00022737"/>
    </source>
</evidence>
<accession>A0A243W9G4</accession>
<dbReference type="PANTHER" id="PTHR44943:SF8">
    <property type="entry name" value="TPR REPEAT-CONTAINING PROTEIN MJ0263"/>
    <property type="match status" value="1"/>
</dbReference>
<dbReference type="EMBL" id="MTSE01000012">
    <property type="protein sequence ID" value="OUJ72173.1"/>
    <property type="molecule type" value="Genomic_DNA"/>
</dbReference>
<evidence type="ECO:0000259" key="4">
    <source>
        <dbReference type="Pfam" id="PF17128"/>
    </source>
</evidence>
<keyword evidence="1" id="KW-0677">Repeat</keyword>